<accession>A0A9X0APJ1</accession>
<dbReference type="EMBL" id="JAPEIS010000005">
    <property type="protein sequence ID" value="KAJ8066591.1"/>
    <property type="molecule type" value="Genomic_DNA"/>
</dbReference>
<protein>
    <submittedName>
        <fullName evidence="1">Uncharacterized protein</fullName>
    </submittedName>
</protein>
<evidence type="ECO:0000313" key="1">
    <source>
        <dbReference type="EMBL" id="KAJ8066591.1"/>
    </source>
</evidence>
<name>A0A9X0APJ1_9HELO</name>
<reference evidence="1" key="1">
    <citation type="submission" date="2022-11" db="EMBL/GenBank/DDBJ databases">
        <title>Genome Resource of Sclerotinia nivalis Strain SnTB1, a Plant Pathogen Isolated from American Ginseng.</title>
        <authorList>
            <person name="Fan S."/>
        </authorList>
    </citation>
    <scope>NUCLEOTIDE SEQUENCE</scope>
    <source>
        <strain evidence="1">SnTB1</strain>
    </source>
</reference>
<evidence type="ECO:0000313" key="2">
    <source>
        <dbReference type="Proteomes" id="UP001152300"/>
    </source>
</evidence>
<proteinExistence type="predicted"/>
<comment type="caution">
    <text evidence="1">The sequence shown here is derived from an EMBL/GenBank/DDBJ whole genome shotgun (WGS) entry which is preliminary data.</text>
</comment>
<keyword evidence="2" id="KW-1185">Reference proteome</keyword>
<sequence>MHVYKATMNLLRPNLLSKPPNQAFATRHTSTQIHQQYRKKQQENTKINYSTKLPLHYASYLFTADSVGRSSRQARKRKINTMQSLLSIYQLSEISMDFAASDGIQAMNSELDNSRKS</sequence>
<organism evidence="1 2">
    <name type="scientific">Sclerotinia nivalis</name>
    <dbReference type="NCBI Taxonomy" id="352851"/>
    <lineage>
        <taxon>Eukaryota</taxon>
        <taxon>Fungi</taxon>
        <taxon>Dikarya</taxon>
        <taxon>Ascomycota</taxon>
        <taxon>Pezizomycotina</taxon>
        <taxon>Leotiomycetes</taxon>
        <taxon>Helotiales</taxon>
        <taxon>Sclerotiniaceae</taxon>
        <taxon>Sclerotinia</taxon>
    </lineage>
</organism>
<gene>
    <name evidence="1" type="ORF">OCU04_005639</name>
</gene>
<dbReference type="Proteomes" id="UP001152300">
    <property type="component" value="Unassembled WGS sequence"/>
</dbReference>
<dbReference type="AlphaFoldDB" id="A0A9X0APJ1"/>